<proteinExistence type="predicted"/>
<reference evidence="3" key="3">
    <citation type="submission" date="2025-08" db="UniProtKB">
        <authorList>
            <consortium name="RefSeq"/>
        </authorList>
    </citation>
    <scope>IDENTIFICATION</scope>
    <source>
        <strain evidence="3">CBS 342.82</strain>
    </source>
</reference>
<reference evidence="3" key="2">
    <citation type="submission" date="2020-04" db="EMBL/GenBank/DDBJ databases">
        <authorList>
            <consortium name="NCBI Genome Project"/>
        </authorList>
    </citation>
    <scope>NUCLEOTIDE SEQUENCE</scope>
    <source>
        <strain evidence="3">CBS 342.82</strain>
    </source>
</reference>
<feature type="chain" id="PRO_5026962012" evidence="1">
    <location>
        <begin position="16"/>
        <end position="96"/>
    </location>
</feature>
<gene>
    <name evidence="3" type="ORF">K489DRAFT_378918</name>
</gene>
<feature type="signal peptide" evidence="1">
    <location>
        <begin position="1"/>
        <end position="15"/>
    </location>
</feature>
<sequence>MKLTSVLLFATTALSLPTSRPETPKPHWPTVSSDWGSLRHVAPNGLLEADSDDLRRSVAAVLEAREPPEAFDGVCPARGWDCSCWLHPWSNSCNWD</sequence>
<accession>A0A6J3M9G6</accession>
<dbReference type="RefSeq" id="XP_033461534.1">
    <property type="nucleotide sequence ID" value="XM_033604520.1"/>
</dbReference>
<organism evidence="3">
    <name type="scientific">Dissoconium aciculare CBS 342.82</name>
    <dbReference type="NCBI Taxonomy" id="1314786"/>
    <lineage>
        <taxon>Eukaryota</taxon>
        <taxon>Fungi</taxon>
        <taxon>Dikarya</taxon>
        <taxon>Ascomycota</taxon>
        <taxon>Pezizomycotina</taxon>
        <taxon>Dothideomycetes</taxon>
        <taxon>Dothideomycetidae</taxon>
        <taxon>Mycosphaerellales</taxon>
        <taxon>Dissoconiaceae</taxon>
        <taxon>Dissoconium</taxon>
    </lineage>
</organism>
<protein>
    <submittedName>
        <fullName evidence="3">Uncharacterized protein</fullName>
    </submittedName>
</protein>
<dbReference type="GeneID" id="54362320"/>
<evidence type="ECO:0000313" key="2">
    <source>
        <dbReference type="Proteomes" id="UP000504637"/>
    </source>
</evidence>
<dbReference type="Proteomes" id="UP000504637">
    <property type="component" value="Unplaced"/>
</dbReference>
<evidence type="ECO:0000256" key="1">
    <source>
        <dbReference type="SAM" id="SignalP"/>
    </source>
</evidence>
<keyword evidence="1" id="KW-0732">Signal</keyword>
<dbReference type="AlphaFoldDB" id="A0A6J3M9G6"/>
<evidence type="ECO:0000313" key="3">
    <source>
        <dbReference type="RefSeq" id="XP_033461534.1"/>
    </source>
</evidence>
<name>A0A6J3M9G6_9PEZI</name>
<reference evidence="3" key="1">
    <citation type="submission" date="2020-01" db="EMBL/GenBank/DDBJ databases">
        <authorList>
            <consortium name="DOE Joint Genome Institute"/>
            <person name="Haridas S."/>
            <person name="Albert R."/>
            <person name="Binder M."/>
            <person name="Bloem J."/>
            <person name="Labutti K."/>
            <person name="Salamov A."/>
            <person name="Andreopoulos B."/>
            <person name="Baker S.E."/>
            <person name="Barry K."/>
            <person name="Bills G."/>
            <person name="Bluhm B.H."/>
            <person name="Cannon C."/>
            <person name="Castanera R."/>
            <person name="Culley D.E."/>
            <person name="Daum C."/>
            <person name="Ezra D."/>
            <person name="Gonzalez J.B."/>
            <person name="Henrissat B."/>
            <person name="Kuo A."/>
            <person name="Liang C."/>
            <person name="Lipzen A."/>
            <person name="Lutzoni F."/>
            <person name="Magnuson J."/>
            <person name="Mondo S."/>
            <person name="Nolan M."/>
            <person name="Ohm R."/>
            <person name="Pangilinan J."/>
            <person name="Park H.-J."/>
            <person name="Ramirez L."/>
            <person name="Alfaro M."/>
            <person name="Sun H."/>
            <person name="Tritt A."/>
            <person name="Yoshinaga Y."/>
            <person name="Zwiers L.-H."/>
            <person name="Turgeon B.G."/>
            <person name="Goodwin S.B."/>
            <person name="Spatafora J.W."/>
            <person name="Crous P.W."/>
            <person name="Grigoriev I.V."/>
        </authorList>
    </citation>
    <scope>NUCLEOTIDE SEQUENCE</scope>
    <source>
        <strain evidence="3">CBS 342.82</strain>
    </source>
</reference>
<keyword evidence="2" id="KW-1185">Reference proteome</keyword>